<dbReference type="Proteomes" id="UP001208570">
    <property type="component" value="Unassembled WGS sequence"/>
</dbReference>
<dbReference type="AlphaFoldDB" id="A0AAD9IQY6"/>
<keyword evidence="2" id="KW-1185">Reference proteome</keyword>
<evidence type="ECO:0000313" key="1">
    <source>
        <dbReference type="EMBL" id="KAK2138917.1"/>
    </source>
</evidence>
<feature type="non-terminal residue" evidence="1">
    <location>
        <position position="1"/>
    </location>
</feature>
<reference evidence="1" key="1">
    <citation type="journal article" date="2023" name="Mol. Biol. Evol.">
        <title>Third-Generation Sequencing Reveals the Adaptive Role of the Epigenome in Three Deep-Sea Polychaetes.</title>
        <authorList>
            <person name="Perez M."/>
            <person name="Aroh O."/>
            <person name="Sun Y."/>
            <person name="Lan Y."/>
            <person name="Juniper S.K."/>
            <person name="Young C.R."/>
            <person name="Angers B."/>
            <person name="Qian P.Y."/>
        </authorList>
    </citation>
    <scope>NUCLEOTIDE SEQUENCE</scope>
    <source>
        <strain evidence="1">P08H-3</strain>
    </source>
</reference>
<organism evidence="1 2">
    <name type="scientific">Paralvinella palmiformis</name>
    <dbReference type="NCBI Taxonomy" id="53620"/>
    <lineage>
        <taxon>Eukaryota</taxon>
        <taxon>Metazoa</taxon>
        <taxon>Spiralia</taxon>
        <taxon>Lophotrochozoa</taxon>
        <taxon>Annelida</taxon>
        <taxon>Polychaeta</taxon>
        <taxon>Sedentaria</taxon>
        <taxon>Canalipalpata</taxon>
        <taxon>Terebellida</taxon>
        <taxon>Terebelliformia</taxon>
        <taxon>Alvinellidae</taxon>
        <taxon>Paralvinella</taxon>
    </lineage>
</organism>
<comment type="caution">
    <text evidence="1">The sequence shown here is derived from an EMBL/GenBank/DDBJ whole genome shotgun (WGS) entry which is preliminary data.</text>
</comment>
<gene>
    <name evidence="1" type="ORF">LSH36_2222g00002</name>
</gene>
<accession>A0AAD9IQY6</accession>
<name>A0AAD9IQY6_9ANNE</name>
<evidence type="ECO:0000313" key="2">
    <source>
        <dbReference type="Proteomes" id="UP001208570"/>
    </source>
</evidence>
<dbReference type="EMBL" id="JAODUP010002226">
    <property type="protein sequence ID" value="KAK2138917.1"/>
    <property type="molecule type" value="Genomic_DNA"/>
</dbReference>
<proteinExistence type="predicted"/>
<protein>
    <submittedName>
        <fullName evidence="1">Uncharacterized protein</fullName>
    </submittedName>
</protein>
<sequence length="168" mass="18204">MSTKIDITNTSSVVEVGAALGAVGISAEVQQIFIDIDSLESKLQLLIVLEKQITPNRKKALPPAVTIADSDSSDDTDSLESKLQLLIVLEKQITPNRKKALPPAVTIADAAEMVLTTNRHSQPCLVFSQHQDGRQGIIIADGISIPLQNYSVMYGMRTLLACSYAWDL</sequence>